<organism evidence="2">
    <name type="scientific">bioreactor metagenome</name>
    <dbReference type="NCBI Taxonomy" id="1076179"/>
    <lineage>
        <taxon>unclassified sequences</taxon>
        <taxon>metagenomes</taxon>
        <taxon>ecological metagenomes</taxon>
    </lineage>
</organism>
<evidence type="ECO:0000256" key="1">
    <source>
        <dbReference type="SAM" id="Phobius"/>
    </source>
</evidence>
<name>A0A644T2P9_9ZZZZ</name>
<gene>
    <name evidence="2" type="ORF">SDC9_06671</name>
</gene>
<feature type="transmembrane region" description="Helical" evidence="1">
    <location>
        <begin position="32"/>
        <end position="49"/>
    </location>
</feature>
<accession>A0A644T2P9</accession>
<keyword evidence="1" id="KW-0472">Membrane</keyword>
<reference evidence="2" key="1">
    <citation type="submission" date="2019-08" db="EMBL/GenBank/DDBJ databases">
        <authorList>
            <person name="Kucharzyk K."/>
            <person name="Murdoch R.W."/>
            <person name="Higgins S."/>
            <person name="Loffler F."/>
        </authorList>
    </citation>
    <scope>NUCLEOTIDE SEQUENCE</scope>
</reference>
<protein>
    <submittedName>
        <fullName evidence="2">Uncharacterized protein</fullName>
    </submittedName>
</protein>
<evidence type="ECO:0000313" key="2">
    <source>
        <dbReference type="EMBL" id="MPL61104.1"/>
    </source>
</evidence>
<sequence>MGQVVSVLSKYHQHEQHPSRKWGWALGLVKRLLFNLGIFGGIVFGKLGLF</sequence>
<keyword evidence="1" id="KW-0812">Transmembrane</keyword>
<dbReference type="AlphaFoldDB" id="A0A644T2P9"/>
<comment type="caution">
    <text evidence="2">The sequence shown here is derived from an EMBL/GenBank/DDBJ whole genome shotgun (WGS) entry which is preliminary data.</text>
</comment>
<proteinExistence type="predicted"/>
<keyword evidence="1" id="KW-1133">Transmembrane helix</keyword>
<dbReference type="EMBL" id="VSSQ01000014">
    <property type="protein sequence ID" value="MPL61104.1"/>
    <property type="molecule type" value="Genomic_DNA"/>
</dbReference>